<sequence length="336" mass="34306">MSASSFRAPARVRRQCVGLGVVLGAALLTLTACGGSSGAGSGGGGDGEVVAVATTTQIGSVLDEIAQCNGGSATSVMGPGDDPHDMAVSSQQVAEMTQAGLVFSNGLGLEAGMGSALRNAQADGAEIIEVAPEVDPLPFGTGSHGDHDHGGHDHGHAHADQDPHFWMDVARMADAAEMMGERLAAHKDDEKFAECGRQVAEDLRRTDEKVATILAQVPEDKRTIMVDHDAYGYFADAYGFEVSGIVVPGGSTDGTPSSKQMAELSATVKDGGADALLTSAGSPMGEIEALGGEAGGEVPVVELYEAGIGPEDSEASTYRDAMVHNARTLAEELGAR</sequence>
<evidence type="ECO:0000313" key="7">
    <source>
        <dbReference type="EMBL" id="MBB4734918.1"/>
    </source>
</evidence>
<evidence type="ECO:0000313" key="8">
    <source>
        <dbReference type="Proteomes" id="UP000540191"/>
    </source>
</evidence>
<dbReference type="InterPro" id="IPR006127">
    <property type="entry name" value="ZnuA-like"/>
</dbReference>
<dbReference type="PANTHER" id="PTHR42953:SF1">
    <property type="entry name" value="METAL-BINDING PROTEIN HI_0362-RELATED"/>
    <property type="match status" value="1"/>
</dbReference>
<dbReference type="RefSeq" id="WP_288817898.1">
    <property type="nucleotide sequence ID" value="NZ_JACHNA010000001.1"/>
</dbReference>
<dbReference type="AlphaFoldDB" id="A0A7W7GML9"/>
<dbReference type="InterPro" id="IPR006128">
    <property type="entry name" value="Lipoprotein_PsaA-like"/>
</dbReference>
<accession>A0A7W7GML9</accession>
<feature type="region of interest" description="Disordered" evidence="6">
    <location>
        <begin position="138"/>
        <end position="158"/>
    </location>
</feature>
<comment type="subcellular location">
    <subcellularLocation>
        <location evidence="1">Cell envelope</location>
    </subcellularLocation>
</comment>
<name>A0A7W7GML9_9MICC</name>
<organism evidence="7 8">
    <name type="scientific">Micrococcus cohnii</name>
    <dbReference type="NCBI Taxonomy" id="993416"/>
    <lineage>
        <taxon>Bacteria</taxon>
        <taxon>Bacillati</taxon>
        <taxon>Actinomycetota</taxon>
        <taxon>Actinomycetes</taxon>
        <taxon>Micrococcales</taxon>
        <taxon>Micrococcaceae</taxon>
        <taxon>Micrococcus</taxon>
    </lineage>
</organism>
<dbReference type="Gene3D" id="3.40.50.1980">
    <property type="entry name" value="Nitrogenase molybdenum iron protein domain"/>
    <property type="match status" value="2"/>
</dbReference>
<dbReference type="GO" id="GO:0007155">
    <property type="term" value="P:cell adhesion"/>
    <property type="evidence" value="ECO:0007669"/>
    <property type="project" value="InterPro"/>
</dbReference>
<keyword evidence="2 5" id="KW-0813">Transport</keyword>
<keyword evidence="8" id="KW-1185">Reference proteome</keyword>
<dbReference type="GO" id="GO:0030313">
    <property type="term" value="C:cell envelope"/>
    <property type="evidence" value="ECO:0007669"/>
    <property type="project" value="UniProtKB-SubCell"/>
</dbReference>
<comment type="caution">
    <text evidence="7">The sequence shown here is derived from an EMBL/GenBank/DDBJ whole genome shotgun (WGS) entry which is preliminary data.</text>
</comment>
<dbReference type="InterPro" id="IPR006129">
    <property type="entry name" value="AdhesinB"/>
</dbReference>
<dbReference type="PROSITE" id="PS51257">
    <property type="entry name" value="PROKAR_LIPOPROTEIN"/>
    <property type="match status" value="1"/>
</dbReference>
<gene>
    <name evidence="7" type="ORF">HDA30_000426</name>
</gene>
<proteinExistence type="inferred from homology"/>
<dbReference type="PANTHER" id="PTHR42953">
    <property type="entry name" value="HIGH-AFFINITY ZINC UPTAKE SYSTEM PROTEIN ZNUA-RELATED"/>
    <property type="match status" value="1"/>
</dbReference>
<comment type="similarity">
    <text evidence="5">Belongs to the bacterial solute-binding protein 9 family.</text>
</comment>
<dbReference type="GO" id="GO:0046872">
    <property type="term" value="F:metal ion binding"/>
    <property type="evidence" value="ECO:0007669"/>
    <property type="project" value="UniProtKB-KW"/>
</dbReference>
<feature type="compositionally biased region" description="Basic and acidic residues" evidence="6">
    <location>
        <begin position="144"/>
        <end position="158"/>
    </location>
</feature>
<dbReference type="EMBL" id="JACHNA010000001">
    <property type="protein sequence ID" value="MBB4734918.1"/>
    <property type="molecule type" value="Genomic_DNA"/>
</dbReference>
<dbReference type="PRINTS" id="PR00690">
    <property type="entry name" value="ADHESNFAMILY"/>
</dbReference>
<keyword evidence="3" id="KW-0479">Metal-binding</keyword>
<evidence type="ECO:0000256" key="4">
    <source>
        <dbReference type="ARBA" id="ARBA00022729"/>
    </source>
</evidence>
<evidence type="ECO:0000256" key="3">
    <source>
        <dbReference type="ARBA" id="ARBA00022723"/>
    </source>
</evidence>
<dbReference type="Proteomes" id="UP000540191">
    <property type="component" value="Unassembled WGS sequence"/>
</dbReference>
<dbReference type="PRINTS" id="PR00691">
    <property type="entry name" value="ADHESINB"/>
</dbReference>
<protein>
    <submittedName>
        <fullName evidence="7">ABC-type Zn uptake system ZnuABC Zn-binding protein ZnuA</fullName>
    </submittedName>
</protein>
<dbReference type="SUPFAM" id="SSF53807">
    <property type="entry name" value="Helical backbone' metal receptor"/>
    <property type="match status" value="1"/>
</dbReference>
<evidence type="ECO:0000256" key="1">
    <source>
        <dbReference type="ARBA" id="ARBA00004196"/>
    </source>
</evidence>
<dbReference type="GO" id="GO:0030001">
    <property type="term" value="P:metal ion transport"/>
    <property type="evidence" value="ECO:0007669"/>
    <property type="project" value="InterPro"/>
</dbReference>
<reference evidence="7 8" key="1">
    <citation type="submission" date="2020-08" db="EMBL/GenBank/DDBJ databases">
        <title>Sequencing the genomes of 1000 actinobacteria strains.</title>
        <authorList>
            <person name="Klenk H.-P."/>
        </authorList>
    </citation>
    <scope>NUCLEOTIDE SEQUENCE [LARGE SCALE GENOMIC DNA]</scope>
    <source>
        <strain evidence="7 8">DSM 23974</strain>
    </source>
</reference>
<evidence type="ECO:0000256" key="6">
    <source>
        <dbReference type="SAM" id="MobiDB-lite"/>
    </source>
</evidence>
<dbReference type="Pfam" id="PF01297">
    <property type="entry name" value="ZnuA"/>
    <property type="match status" value="1"/>
</dbReference>
<keyword evidence="4" id="KW-0732">Signal</keyword>
<evidence type="ECO:0000256" key="5">
    <source>
        <dbReference type="RuleBase" id="RU003512"/>
    </source>
</evidence>
<evidence type="ECO:0000256" key="2">
    <source>
        <dbReference type="ARBA" id="ARBA00022448"/>
    </source>
</evidence>
<dbReference type="InterPro" id="IPR050492">
    <property type="entry name" value="Bact_metal-bind_prot9"/>
</dbReference>